<organism evidence="1 2">
    <name type="scientific">Saccharophagus degradans</name>
    <dbReference type="NCBI Taxonomy" id="86304"/>
    <lineage>
        <taxon>Bacteria</taxon>
        <taxon>Pseudomonadati</taxon>
        <taxon>Pseudomonadota</taxon>
        <taxon>Gammaproteobacteria</taxon>
        <taxon>Cellvibrionales</taxon>
        <taxon>Cellvibrionaceae</taxon>
        <taxon>Saccharophagus</taxon>
    </lineage>
</organism>
<name>A0AAW7X0A4_9GAMM</name>
<comment type="caution">
    <text evidence="1">The sequence shown here is derived from an EMBL/GenBank/DDBJ whole genome shotgun (WGS) entry which is preliminary data.</text>
</comment>
<evidence type="ECO:0000313" key="1">
    <source>
        <dbReference type="EMBL" id="MDO6421068.1"/>
    </source>
</evidence>
<reference evidence="1" key="1">
    <citation type="submission" date="2023-07" db="EMBL/GenBank/DDBJ databases">
        <title>Genome content predicts the carbon catabolic preferences of heterotrophic bacteria.</title>
        <authorList>
            <person name="Gralka M."/>
        </authorList>
    </citation>
    <scope>NUCLEOTIDE SEQUENCE</scope>
    <source>
        <strain evidence="1">I3M17_2</strain>
    </source>
</reference>
<evidence type="ECO:0000313" key="2">
    <source>
        <dbReference type="Proteomes" id="UP001169760"/>
    </source>
</evidence>
<sequence length="293" mass="33559">MVTRKIPTIKEKIIIGLRMLLLNAIKLRDINEPCKLIGPTIKNARKHRFKVDGSQICLDLPRYNSTLKYPVARNPKKDYKQENYRLKNTIPSKNDWGCLICAARAWDFYGPLFTGKLGTVTMVATIDSPRYLKPNTSLFHPRVFEQSVGEYITLLRSDDIDPRGQNWLAPSNWVPITTLEAVCCKFDVIPAHGRRHLEKWLTLPISDNKLLSLSFNLSWSYVDLEALSTNRDNIEHHDISAMEQLCDDIMNSLEVRLSDRALAQQKAALEGLDDTSLVKEYPPLKWEGPKELI</sequence>
<accession>A0AAW7X0A4</accession>
<proteinExistence type="predicted"/>
<dbReference type="Proteomes" id="UP001169760">
    <property type="component" value="Unassembled WGS sequence"/>
</dbReference>
<dbReference type="RefSeq" id="WP_303490272.1">
    <property type="nucleotide sequence ID" value="NZ_JAUOPB010000001.1"/>
</dbReference>
<dbReference type="AlphaFoldDB" id="A0AAW7X0A4"/>
<dbReference type="EMBL" id="JAUOPB010000001">
    <property type="protein sequence ID" value="MDO6421068.1"/>
    <property type="molecule type" value="Genomic_DNA"/>
</dbReference>
<gene>
    <name evidence="1" type="ORF">Q4521_01135</name>
</gene>
<protein>
    <submittedName>
        <fullName evidence="1">Uncharacterized protein</fullName>
    </submittedName>
</protein>